<dbReference type="Pfam" id="PF02653">
    <property type="entry name" value="BPD_transp_2"/>
    <property type="match status" value="1"/>
</dbReference>
<dbReference type="CDD" id="cd06581">
    <property type="entry name" value="TM_PBP1_LivM_like"/>
    <property type="match status" value="1"/>
</dbReference>
<dbReference type="Proteomes" id="UP000334019">
    <property type="component" value="Chromosome"/>
</dbReference>
<evidence type="ECO:0000256" key="6">
    <source>
        <dbReference type="SAM" id="Phobius"/>
    </source>
</evidence>
<dbReference type="PANTHER" id="PTHR30482:SF10">
    <property type="entry name" value="HIGH-AFFINITY BRANCHED-CHAIN AMINO ACID TRANSPORT PROTEIN BRAE"/>
    <property type="match status" value="1"/>
</dbReference>
<comment type="subcellular location">
    <subcellularLocation>
        <location evidence="1">Cell membrane</location>
        <topology evidence="1">Multi-pass membrane protein</topology>
    </subcellularLocation>
</comment>
<evidence type="ECO:0000313" key="7">
    <source>
        <dbReference type="EMBL" id="QGG96447.1"/>
    </source>
</evidence>
<feature type="transmembrane region" description="Helical" evidence="6">
    <location>
        <begin position="209"/>
        <end position="229"/>
    </location>
</feature>
<accession>A0A5Q2RQN0</accession>
<protein>
    <submittedName>
        <fullName evidence="7">Branched-chain amino acid ABC transporter permease</fullName>
    </submittedName>
</protein>
<dbReference type="AlphaFoldDB" id="A0A5Q2RQN0"/>
<name>A0A5Q2RQN0_9ACTN</name>
<evidence type="ECO:0000256" key="5">
    <source>
        <dbReference type="ARBA" id="ARBA00023136"/>
    </source>
</evidence>
<keyword evidence="4 6" id="KW-1133">Transmembrane helix</keyword>
<dbReference type="InterPro" id="IPR001851">
    <property type="entry name" value="ABC_transp_permease"/>
</dbReference>
<evidence type="ECO:0000256" key="2">
    <source>
        <dbReference type="ARBA" id="ARBA00022475"/>
    </source>
</evidence>
<feature type="transmembrane region" description="Helical" evidence="6">
    <location>
        <begin position="12"/>
        <end position="32"/>
    </location>
</feature>
<feature type="transmembrane region" description="Helical" evidence="6">
    <location>
        <begin position="241"/>
        <end position="269"/>
    </location>
</feature>
<evidence type="ECO:0000256" key="1">
    <source>
        <dbReference type="ARBA" id="ARBA00004651"/>
    </source>
</evidence>
<keyword evidence="8" id="KW-1185">Reference proteome</keyword>
<keyword evidence="5 6" id="KW-0472">Membrane</keyword>
<dbReference type="InterPro" id="IPR043428">
    <property type="entry name" value="LivM-like"/>
</dbReference>
<dbReference type="RefSeq" id="WP_153760551.1">
    <property type="nucleotide sequence ID" value="NZ_CP045851.1"/>
</dbReference>
<dbReference type="EMBL" id="CP045851">
    <property type="protein sequence ID" value="QGG96447.1"/>
    <property type="molecule type" value="Genomic_DNA"/>
</dbReference>
<keyword evidence="3 6" id="KW-0812">Transmembrane</keyword>
<dbReference type="PANTHER" id="PTHR30482">
    <property type="entry name" value="HIGH-AFFINITY BRANCHED-CHAIN AMINO ACID TRANSPORT SYSTEM PERMEASE"/>
    <property type="match status" value="1"/>
</dbReference>
<evidence type="ECO:0000313" key="8">
    <source>
        <dbReference type="Proteomes" id="UP000334019"/>
    </source>
</evidence>
<evidence type="ECO:0000256" key="4">
    <source>
        <dbReference type="ARBA" id="ARBA00022989"/>
    </source>
</evidence>
<keyword evidence="2" id="KW-1003">Cell membrane</keyword>
<sequence>MDDVLKVLADALRAAVGVQAAAYALAAIGLNVHFGFTGLINFGHIAFMAIGAYTTAIVVDSGLSLWLAVPSGLLAAVVLGILLGIPTLRLRADYLAITTIAVGEIIRIMVRSSALEGLTGGVFGIQGFADDFFGLNPFGRGSYGVWDVRFNERSTWVIVVAWALVALCATLVWALMRAPFGRVLKAIREDEDAARALGKNVFAFKIRSLCLGGAIGALAGIVLAFEAQAVVPDRYLPQTTFFIWTAMILGGTGSILGPIAGSVIFWFIVQFTEGLLRLGVSNGAIPEWLLSSQQVASVRFMLVGGVLMALMIWRPQGIFGKREEVLIGAR</sequence>
<feature type="transmembrane region" description="Helical" evidence="6">
    <location>
        <begin position="156"/>
        <end position="176"/>
    </location>
</feature>
<dbReference type="KEGG" id="atq:GH723_15800"/>
<gene>
    <name evidence="7" type="ORF">GH723_15800</name>
</gene>
<evidence type="ECO:0000256" key="3">
    <source>
        <dbReference type="ARBA" id="ARBA00022692"/>
    </source>
</evidence>
<organism evidence="7 8">
    <name type="scientific">Actinomarinicola tropica</name>
    <dbReference type="NCBI Taxonomy" id="2789776"/>
    <lineage>
        <taxon>Bacteria</taxon>
        <taxon>Bacillati</taxon>
        <taxon>Actinomycetota</taxon>
        <taxon>Acidimicrobiia</taxon>
        <taxon>Acidimicrobiales</taxon>
        <taxon>Iamiaceae</taxon>
        <taxon>Actinomarinicola</taxon>
    </lineage>
</organism>
<proteinExistence type="predicted"/>
<dbReference type="GO" id="GO:0005886">
    <property type="term" value="C:plasma membrane"/>
    <property type="evidence" value="ECO:0007669"/>
    <property type="project" value="UniProtKB-SubCell"/>
</dbReference>
<feature type="transmembrane region" description="Helical" evidence="6">
    <location>
        <begin position="65"/>
        <end position="85"/>
    </location>
</feature>
<reference evidence="7 8" key="1">
    <citation type="submission" date="2019-11" db="EMBL/GenBank/DDBJ databases">
        <authorList>
            <person name="He Y."/>
        </authorList>
    </citation>
    <scope>NUCLEOTIDE SEQUENCE [LARGE SCALE GENOMIC DNA]</scope>
    <source>
        <strain evidence="7 8">SCSIO 58843</strain>
    </source>
</reference>
<dbReference type="GO" id="GO:0015658">
    <property type="term" value="F:branched-chain amino acid transmembrane transporter activity"/>
    <property type="evidence" value="ECO:0007669"/>
    <property type="project" value="InterPro"/>
</dbReference>